<evidence type="ECO:0000256" key="1">
    <source>
        <dbReference type="PROSITE-ProRule" id="PRU00473"/>
    </source>
</evidence>
<accession>A0A4R6QBI9</accession>
<evidence type="ECO:0000313" key="3">
    <source>
        <dbReference type="EMBL" id="TDP59306.1"/>
    </source>
</evidence>
<dbReference type="CDD" id="cd07185">
    <property type="entry name" value="OmpA_C-like"/>
    <property type="match status" value="1"/>
</dbReference>
<keyword evidence="4" id="KW-1185">Reference proteome</keyword>
<dbReference type="InterPro" id="IPR036737">
    <property type="entry name" value="OmpA-like_sf"/>
</dbReference>
<proteinExistence type="predicted"/>
<dbReference type="AlphaFoldDB" id="A0A4R6QBI9"/>
<organism evidence="3 4">
    <name type="scientific">Flavobacterium dankookense</name>
    <dbReference type="NCBI Taxonomy" id="706186"/>
    <lineage>
        <taxon>Bacteria</taxon>
        <taxon>Pseudomonadati</taxon>
        <taxon>Bacteroidota</taxon>
        <taxon>Flavobacteriia</taxon>
        <taxon>Flavobacteriales</taxon>
        <taxon>Flavobacteriaceae</taxon>
        <taxon>Flavobacterium</taxon>
    </lineage>
</organism>
<dbReference type="GO" id="GO:0016020">
    <property type="term" value="C:membrane"/>
    <property type="evidence" value="ECO:0007669"/>
    <property type="project" value="UniProtKB-UniRule"/>
</dbReference>
<protein>
    <submittedName>
        <fullName evidence="3">Outer membrane protein OmpA-like peptidoglycan-associated protein</fullName>
    </submittedName>
</protein>
<reference evidence="3 4" key="1">
    <citation type="submission" date="2019-03" db="EMBL/GenBank/DDBJ databases">
        <title>Genomic Encyclopedia of Archaeal and Bacterial Type Strains, Phase II (KMG-II): from individual species to whole genera.</title>
        <authorList>
            <person name="Goeker M."/>
        </authorList>
    </citation>
    <scope>NUCLEOTIDE SEQUENCE [LARGE SCALE GENOMIC DNA]</scope>
    <source>
        <strain evidence="3 4">DSM 25687</strain>
    </source>
</reference>
<dbReference type="PANTHER" id="PTHR30329:SF21">
    <property type="entry name" value="LIPOPROTEIN YIAD-RELATED"/>
    <property type="match status" value="1"/>
</dbReference>
<dbReference type="EMBL" id="SNXR01000013">
    <property type="protein sequence ID" value="TDP59306.1"/>
    <property type="molecule type" value="Genomic_DNA"/>
</dbReference>
<dbReference type="PROSITE" id="PS51123">
    <property type="entry name" value="OMPA_2"/>
    <property type="match status" value="2"/>
</dbReference>
<dbReference type="SUPFAM" id="SSF103088">
    <property type="entry name" value="OmpA-like"/>
    <property type="match status" value="2"/>
</dbReference>
<name>A0A4R6QBI9_9FLAO</name>
<keyword evidence="1" id="KW-0472">Membrane</keyword>
<dbReference type="PANTHER" id="PTHR30329">
    <property type="entry name" value="STATOR ELEMENT OF FLAGELLAR MOTOR COMPLEX"/>
    <property type="match status" value="1"/>
</dbReference>
<feature type="domain" description="OmpA-like" evidence="2">
    <location>
        <begin position="13"/>
        <end position="123"/>
    </location>
</feature>
<sequence>MFKRVKYLVLLISIFGFGQSKFSVYFEFNQHLPNQQSIEQLKDWYSNKNIEVLKIEGFCDSTDTKEYNKELAEKRVKSIQELLQKNNVALSENIELVSYGKDFNRSEIQSENRKVIITYFDTEKDFFPETEIPKGELIKRIKEEKKSLAAKFQKAKVEDYIRINNIHFALNSEKIIPESYAILEELYMIMVVNPKMVIKINGNICCNPNPAATKLSYRRALKIFNFLKGRGIAQNRLAYNGIGSNFPIYPIPEKNEEERIANRRVEILIVRK</sequence>
<gene>
    <name evidence="3" type="ORF">BC748_1553</name>
</gene>
<dbReference type="Proteomes" id="UP000295260">
    <property type="component" value="Unassembled WGS sequence"/>
</dbReference>
<feature type="domain" description="OmpA-like" evidence="2">
    <location>
        <begin position="155"/>
        <end position="272"/>
    </location>
</feature>
<evidence type="ECO:0000259" key="2">
    <source>
        <dbReference type="PROSITE" id="PS51123"/>
    </source>
</evidence>
<dbReference type="Pfam" id="PF00691">
    <property type="entry name" value="OmpA"/>
    <property type="match status" value="2"/>
</dbReference>
<dbReference type="Gene3D" id="3.30.1330.60">
    <property type="entry name" value="OmpA-like domain"/>
    <property type="match status" value="2"/>
</dbReference>
<comment type="caution">
    <text evidence="3">The sequence shown here is derived from an EMBL/GenBank/DDBJ whole genome shotgun (WGS) entry which is preliminary data.</text>
</comment>
<dbReference type="OrthoDB" id="9782229at2"/>
<dbReference type="InterPro" id="IPR006665">
    <property type="entry name" value="OmpA-like"/>
</dbReference>
<evidence type="ECO:0000313" key="4">
    <source>
        <dbReference type="Proteomes" id="UP000295260"/>
    </source>
</evidence>
<dbReference type="InterPro" id="IPR050330">
    <property type="entry name" value="Bact_OuterMem_StrucFunc"/>
</dbReference>
<dbReference type="RefSeq" id="WP_133532842.1">
    <property type="nucleotide sequence ID" value="NZ_SNXR01000013.1"/>
</dbReference>